<evidence type="ECO:0000313" key="2">
    <source>
        <dbReference type="EMBL" id="MRX07345.1"/>
    </source>
</evidence>
<name>A0A6L5QCA0_9BURK</name>
<dbReference type="InterPro" id="IPR050266">
    <property type="entry name" value="AB_hydrolase_sf"/>
</dbReference>
<dbReference type="AlphaFoldDB" id="A0A6L5QCA0"/>
<comment type="caution">
    <text evidence="2">The sequence shown here is derived from an EMBL/GenBank/DDBJ whole genome shotgun (WGS) entry which is preliminary data.</text>
</comment>
<dbReference type="Proteomes" id="UP000481037">
    <property type="component" value="Unassembled WGS sequence"/>
</dbReference>
<dbReference type="GO" id="GO:0046464">
    <property type="term" value="P:acylglycerol catabolic process"/>
    <property type="evidence" value="ECO:0007669"/>
    <property type="project" value="TreeGrafter"/>
</dbReference>
<dbReference type="Pfam" id="PF00561">
    <property type="entry name" value="Abhydrolase_1"/>
    <property type="match status" value="1"/>
</dbReference>
<dbReference type="Gene3D" id="3.40.50.1820">
    <property type="entry name" value="alpha/beta hydrolase"/>
    <property type="match status" value="1"/>
</dbReference>
<organism evidence="2 3">
    <name type="scientific">Duganella alba</name>
    <dbReference type="NCBI Taxonomy" id="2666081"/>
    <lineage>
        <taxon>Bacteria</taxon>
        <taxon>Pseudomonadati</taxon>
        <taxon>Pseudomonadota</taxon>
        <taxon>Betaproteobacteria</taxon>
        <taxon>Burkholderiales</taxon>
        <taxon>Oxalobacteraceae</taxon>
        <taxon>Telluria group</taxon>
        <taxon>Duganella</taxon>
    </lineage>
</organism>
<dbReference type="InterPro" id="IPR029058">
    <property type="entry name" value="AB_hydrolase_fold"/>
</dbReference>
<protein>
    <submittedName>
        <fullName evidence="2">Alpha/beta fold hydrolase</fullName>
    </submittedName>
</protein>
<dbReference type="EMBL" id="WKJM01000003">
    <property type="protein sequence ID" value="MRX07345.1"/>
    <property type="molecule type" value="Genomic_DNA"/>
</dbReference>
<evidence type="ECO:0000259" key="1">
    <source>
        <dbReference type="Pfam" id="PF00561"/>
    </source>
</evidence>
<dbReference type="InterPro" id="IPR000073">
    <property type="entry name" value="AB_hydrolase_1"/>
</dbReference>
<dbReference type="GO" id="GO:0047372">
    <property type="term" value="F:monoacylglycerol lipase activity"/>
    <property type="evidence" value="ECO:0007669"/>
    <property type="project" value="TreeGrafter"/>
</dbReference>
<dbReference type="PANTHER" id="PTHR43798:SF5">
    <property type="entry name" value="MONOACYLGLYCEROL LIPASE ABHD6"/>
    <property type="match status" value="1"/>
</dbReference>
<evidence type="ECO:0000313" key="3">
    <source>
        <dbReference type="Proteomes" id="UP000481037"/>
    </source>
</evidence>
<accession>A0A6L5QCA0</accession>
<dbReference type="SUPFAM" id="SSF53474">
    <property type="entry name" value="alpha/beta-Hydrolases"/>
    <property type="match status" value="1"/>
</dbReference>
<reference evidence="2 3" key="1">
    <citation type="submission" date="2019-11" db="EMBL/GenBank/DDBJ databases">
        <title>Novel species isolated from a subtropical stream in China.</title>
        <authorList>
            <person name="Lu H."/>
        </authorList>
    </citation>
    <scope>NUCLEOTIDE SEQUENCE [LARGE SCALE GENOMIC DNA]</scope>
    <source>
        <strain evidence="2 3">FT25W</strain>
    </source>
</reference>
<keyword evidence="2" id="KW-0378">Hydrolase</keyword>
<proteinExistence type="predicted"/>
<dbReference type="GO" id="GO:0016020">
    <property type="term" value="C:membrane"/>
    <property type="evidence" value="ECO:0007669"/>
    <property type="project" value="TreeGrafter"/>
</dbReference>
<dbReference type="PANTHER" id="PTHR43798">
    <property type="entry name" value="MONOACYLGLYCEROL LIPASE"/>
    <property type="match status" value="1"/>
</dbReference>
<keyword evidence="3" id="KW-1185">Reference proteome</keyword>
<sequence length="280" mass="30055">MHYTHNSAPTQFIDADGVRYAYRRFGTASGTPVLFLAHFRAGLDNWDPAVVDGIAQHHPVILFNNAGVASSGGKPADTVAGMAQHVITFLLALGLDKVDILGFSLGGFVAQQVATDRPGMVRRLILAGTGPQGGEGMAEYIPEVTRHAIQEVPTEDNFLYLFFEPTASSQAAGRAFWERRHQRQDTDTPSSMAAMAAQAAAIGAWGAVPAANRYAQLKAITQPVLIANGHNDVMVPSINSFIMQQTIPNATLILYPDSGHGAIFQHHAEFVAHANLFLAK</sequence>
<feature type="domain" description="AB hydrolase-1" evidence="1">
    <location>
        <begin position="33"/>
        <end position="266"/>
    </location>
</feature>
<dbReference type="RefSeq" id="WP_154369537.1">
    <property type="nucleotide sequence ID" value="NZ_WKJM01000003.1"/>
</dbReference>
<gene>
    <name evidence="2" type="ORF">GJ697_05800</name>
</gene>